<feature type="domain" description="WW" evidence="3">
    <location>
        <begin position="17"/>
        <end position="51"/>
    </location>
</feature>
<proteinExistence type="predicted"/>
<evidence type="ECO:0000313" key="6">
    <source>
        <dbReference type="Proteomes" id="UP001208570"/>
    </source>
</evidence>
<dbReference type="PANTHER" id="PTHR12329:SF5">
    <property type="entry name" value="STARVIN, ISOFORM E"/>
    <property type="match status" value="1"/>
</dbReference>
<feature type="compositionally biased region" description="Basic and acidic residues" evidence="2">
    <location>
        <begin position="244"/>
        <end position="256"/>
    </location>
</feature>
<accession>A0AAD9IVX3</accession>
<dbReference type="Pfam" id="PF00397">
    <property type="entry name" value="WW"/>
    <property type="match status" value="1"/>
</dbReference>
<evidence type="ECO:0000256" key="2">
    <source>
        <dbReference type="SAM" id="MobiDB-lite"/>
    </source>
</evidence>
<dbReference type="PANTHER" id="PTHR12329">
    <property type="entry name" value="BCL2-ASSOCIATED ATHANOGENE"/>
    <property type="match status" value="1"/>
</dbReference>
<dbReference type="InterPro" id="IPR036020">
    <property type="entry name" value="WW_dom_sf"/>
</dbReference>
<evidence type="ECO:0000259" key="3">
    <source>
        <dbReference type="PROSITE" id="PS50020"/>
    </source>
</evidence>
<dbReference type="EMBL" id="JAODUP010001027">
    <property type="protein sequence ID" value="KAK2141869.1"/>
    <property type="molecule type" value="Genomic_DNA"/>
</dbReference>
<dbReference type="InterPro" id="IPR036533">
    <property type="entry name" value="BAG_dom_sf"/>
</dbReference>
<dbReference type="GO" id="GO:0005829">
    <property type="term" value="C:cytosol"/>
    <property type="evidence" value="ECO:0007669"/>
    <property type="project" value="TreeGrafter"/>
</dbReference>
<keyword evidence="1" id="KW-0143">Chaperone</keyword>
<dbReference type="InterPro" id="IPR001202">
    <property type="entry name" value="WW_dom"/>
</dbReference>
<dbReference type="Gene3D" id="1.20.58.120">
    <property type="entry name" value="BAG domain"/>
    <property type="match status" value="1"/>
</dbReference>
<dbReference type="SUPFAM" id="SSF63491">
    <property type="entry name" value="BAG domain"/>
    <property type="match status" value="1"/>
</dbReference>
<dbReference type="GO" id="GO:0005634">
    <property type="term" value="C:nucleus"/>
    <property type="evidence" value="ECO:0007669"/>
    <property type="project" value="TreeGrafter"/>
</dbReference>
<feature type="region of interest" description="Disordered" evidence="2">
    <location>
        <begin position="125"/>
        <end position="279"/>
    </location>
</feature>
<feature type="compositionally biased region" description="Polar residues" evidence="2">
    <location>
        <begin position="148"/>
        <end position="157"/>
    </location>
</feature>
<dbReference type="CDD" id="cd00201">
    <property type="entry name" value="WW"/>
    <property type="match status" value="1"/>
</dbReference>
<feature type="compositionally biased region" description="Basic and acidic residues" evidence="2">
    <location>
        <begin position="372"/>
        <end position="382"/>
    </location>
</feature>
<dbReference type="InterPro" id="IPR003103">
    <property type="entry name" value="BAG_domain"/>
</dbReference>
<feature type="compositionally biased region" description="Polar residues" evidence="2">
    <location>
        <begin position="359"/>
        <end position="371"/>
    </location>
</feature>
<dbReference type="GO" id="GO:0016020">
    <property type="term" value="C:membrane"/>
    <property type="evidence" value="ECO:0007669"/>
    <property type="project" value="TreeGrafter"/>
</dbReference>
<feature type="compositionally biased region" description="Low complexity" evidence="2">
    <location>
        <begin position="221"/>
        <end position="235"/>
    </location>
</feature>
<dbReference type="SUPFAM" id="SSF51045">
    <property type="entry name" value="WW domain"/>
    <property type="match status" value="1"/>
</dbReference>
<dbReference type="InterPro" id="IPR039773">
    <property type="entry name" value="BAG_chaperone_regulator"/>
</dbReference>
<feature type="region of interest" description="Disordered" evidence="2">
    <location>
        <begin position="48"/>
        <end position="68"/>
    </location>
</feature>
<feature type="compositionally biased region" description="Polar residues" evidence="2">
    <location>
        <begin position="57"/>
        <end position="67"/>
    </location>
</feature>
<reference evidence="5" key="1">
    <citation type="journal article" date="2023" name="Mol. Biol. Evol.">
        <title>Third-Generation Sequencing Reveals the Adaptive Role of the Epigenome in Three Deep-Sea Polychaetes.</title>
        <authorList>
            <person name="Perez M."/>
            <person name="Aroh O."/>
            <person name="Sun Y."/>
            <person name="Lan Y."/>
            <person name="Juniper S.K."/>
            <person name="Young C.R."/>
            <person name="Angers B."/>
            <person name="Qian P.Y."/>
        </authorList>
    </citation>
    <scope>NUCLEOTIDE SEQUENCE</scope>
    <source>
        <strain evidence="5">P08H-3</strain>
    </source>
</reference>
<feature type="compositionally biased region" description="Polar residues" evidence="2">
    <location>
        <begin position="168"/>
        <end position="179"/>
    </location>
</feature>
<feature type="compositionally biased region" description="Polar residues" evidence="2">
    <location>
        <begin position="257"/>
        <end position="270"/>
    </location>
</feature>
<name>A0AAD9IVX3_9ANNE</name>
<dbReference type="SMART" id="SM00456">
    <property type="entry name" value="WW"/>
    <property type="match status" value="1"/>
</dbReference>
<dbReference type="PROSITE" id="PS01159">
    <property type="entry name" value="WW_DOMAIN_1"/>
    <property type="match status" value="1"/>
</dbReference>
<dbReference type="PROSITE" id="PS51035">
    <property type="entry name" value="BAG"/>
    <property type="match status" value="1"/>
</dbReference>
<evidence type="ECO:0000259" key="4">
    <source>
        <dbReference type="PROSITE" id="PS51035"/>
    </source>
</evidence>
<keyword evidence="6" id="KW-1185">Reference proteome</keyword>
<feature type="domain" description="BAG" evidence="4">
    <location>
        <begin position="296"/>
        <end position="355"/>
    </location>
</feature>
<dbReference type="Gene3D" id="2.20.70.10">
    <property type="match status" value="1"/>
</dbReference>
<feature type="region of interest" description="Disordered" evidence="2">
    <location>
        <begin position="359"/>
        <end position="415"/>
    </location>
</feature>
<dbReference type="Pfam" id="PF02179">
    <property type="entry name" value="BAG"/>
    <property type="match status" value="1"/>
</dbReference>
<feature type="compositionally biased region" description="Low complexity" evidence="2">
    <location>
        <begin position="180"/>
        <end position="196"/>
    </location>
</feature>
<dbReference type="GO" id="GO:0000774">
    <property type="term" value="F:adenyl-nucleotide exchange factor activity"/>
    <property type="evidence" value="ECO:0007669"/>
    <property type="project" value="TreeGrafter"/>
</dbReference>
<dbReference type="SMART" id="SM00264">
    <property type="entry name" value="BAG"/>
    <property type="match status" value="1"/>
</dbReference>
<comment type="caution">
    <text evidence="5">The sequence shown here is derived from an EMBL/GenBank/DDBJ whole genome shotgun (WGS) entry which is preliminary data.</text>
</comment>
<dbReference type="GO" id="GO:0050821">
    <property type="term" value="P:protein stabilization"/>
    <property type="evidence" value="ECO:0007669"/>
    <property type="project" value="TreeGrafter"/>
</dbReference>
<feature type="compositionally biased region" description="Polar residues" evidence="2">
    <location>
        <begin position="128"/>
        <end position="137"/>
    </location>
</feature>
<sequence length="415" mass="46595">MAYNSFGSNMNAGVYDTPLPEGWEMLYDKTTGWPFFVDHINQTTTWQDPRSYGLHQPQPQTATQFNRPGNVREIPIQHQSSSARYNSVHRGSPAREIPIMREADGQTQQRSNTPAKQQYSAYIEPRHQSSGSSTDQPHMSYGGPEAPRQSNPPSQQYFGAPPSDRPGQWSSTAPQPTVPQSSTWQGQQESQQPSQQKGGFWEIPIQRNSPNSHQKRTQKPSSSNSTSDTINSGSSPQKQFSQNAREENQNKEREEQTLSPGEPTNLQRRSPSPKLLTPMEQLEAIYKEAEQLQVKVNAFSGSKKNKEYIYMDEMLTRLLIKLDNIDSEGKEEIRNARRKAVKSVQASLDLLELKAMASNSELGKKQGSATSADEHVDKEADIKQSASDIQKAGTDMEWIPEESEQQQQVEGDILC</sequence>
<dbReference type="Proteomes" id="UP001208570">
    <property type="component" value="Unassembled WGS sequence"/>
</dbReference>
<dbReference type="GO" id="GO:0051087">
    <property type="term" value="F:protein-folding chaperone binding"/>
    <property type="evidence" value="ECO:0007669"/>
    <property type="project" value="InterPro"/>
</dbReference>
<protein>
    <submittedName>
        <fullName evidence="5">Uncharacterized protein</fullName>
    </submittedName>
</protein>
<dbReference type="AlphaFoldDB" id="A0AAD9IVX3"/>
<evidence type="ECO:0000313" key="5">
    <source>
        <dbReference type="EMBL" id="KAK2141869.1"/>
    </source>
</evidence>
<gene>
    <name evidence="5" type="ORF">LSH36_1027g00071</name>
</gene>
<evidence type="ECO:0000256" key="1">
    <source>
        <dbReference type="ARBA" id="ARBA00023186"/>
    </source>
</evidence>
<organism evidence="5 6">
    <name type="scientific">Paralvinella palmiformis</name>
    <dbReference type="NCBI Taxonomy" id="53620"/>
    <lineage>
        <taxon>Eukaryota</taxon>
        <taxon>Metazoa</taxon>
        <taxon>Spiralia</taxon>
        <taxon>Lophotrochozoa</taxon>
        <taxon>Annelida</taxon>
        <taxon>Polychaeta</taxon>
        <taxon>Sedentaria</taxon>
        <taxon>Canalipalpata</taxon>
        <taxon>Terebellida</taxon>
        <taxon>Terebelliformia</taxon>
        <taxon>Alvinellidae</taxon>
        <taxon>Paralvinella</taxon>
    </lineage>
</organism>
<dbReference type="PROSITE" id="PS50020">
    <property type="entry name" value="WW_DOMAIN_2"/>
    <property type="match status" value="1"/>
</dbReference>